<dbReference type="InterPro" id="IPR015797">
    <property type="entry name" value="NUDIX_hydrolase-like_dom_sf"/>
</dbReference>
<dbReference type="SUPFAM" id="SSF55811">
    <property type="entry name" value="Nudix"/>
    <property type="match status" value="1"/>
</dbReference>
<dbReference type="InterPro" id="IPR015376">
    <property type="entry name" value="Znr_NADH_PPase"/>
</dbReference>
<reference evidence="12" key="1">
    <citation type="journal article" date="2019" name="Int. J. Syst. Evol. Microbiol.">
        <title>The Global Catalogue of Microorganisms (GCM) 10K type strain sequencing project: providing services to taxonomists for standard genome sequencing and annotation.</title>
        <authorList>
            <consortium name="The Broad Institute Genomics Platform"/>
            <consortium name="The Broad Institute Genome Sequencing Center for Infectious Disease"/>
            <person name="Wu L."/>
            <person name="Ma J."/>
        </authorList>
    </citation>
    <scope>NUCLEOTIDE SEQUENCE [LARGE SCALE GENOMIC DNA]</scope>
    <source>
        <strain evidence="12">KCTC 32465</strain>
    </source>
</reference>
<comment type="caution">
    <text evidence="11">The sequence shown here is derived from an EMBL/GenBank/DDBJ whole genome shotgun (WGS) entry which is preliminary data.</text>
</comment>
<protein>
    <recommendedName>
        <fullName evidence="4">NAD(+) diphosphatase</fullName>
        <ecNumber evidence="4">3.6.1.22</ecNumber>
    </recommendedName>
</protein>
<keyword evidence="12" id="KW-1185">Reference proteome</keyword>
<name>A0ABQ3CVZ7_9RHOB</name>
<dbReference type="EC" id="3.6.1.22" evidence="4"/>
<keyword evidence="5" id="KW-0479">Metal-binding</keyword>
<dbReference type="Pfam" id="PF09296">
    <property type="entry name" value="NUDIX-like"/>
    <property type="match status" value="1"/>
</dbReference>
<dbReference type="Proteomes" id="UP000634455">
    <property type="component" value="Unassembled WGS sequence"/>
</dbReference>
<comment type="catalytic activity">
    <reaction evidence="9">
        <text>a 5'-end NAD(+)-phospho-ribonucleoside in mRNA + H2O = a 5'-end phospho-adenosine-phospho-ribonucleoside in mRNA + beta-nicotinamide D-ribonucleotide + 2 H(+)</text>
        <dbReference type="Rhea" id="RHEA:60876"/>
        <dbReference type="Rhea" id="RHEA-COMP:15698"/>
        <dbReference type="Rhea" id="RHEA-COMP:15719"/>
        <dbReference type="ChEBI" id="CHEBI:14649"/>
        <dbReference type="ChEBI" id="CHEBI:15377"/>
        <dbReference type="ChEBI" id="CHEBI:15378"/>
        <dbReference type="ChEBI" id="CHEBI:144029"/>
        <dbReference type="ChEBI" id="CHEBI:144051"/>
    </reaction>
    <physiologicalReaction direction="left-to-right" evidence="9">
        <dbReference type="Rhea" id="RHEA:60877"/>
    </physiologicalReaction>
</comment>
<dbReference type="InterPro" id="IPR020084">
    <property type="entry name" value="NUDIX_hydrolase_CS"/>
</dbReference>
<accession>A0ABQ3CVZ7</accession>
<evidence type="ECO:0000256" key="1">
    <source>
        <dbReference type="ARBA" id="ARBA00001946"/>
    </source>
</evidence>
<comment type="similarity">
    <text evidence="3">Belongs to the Nudix hydrolase family. NudC subfamily.</text>
</comment>
<dbReference type="EMBL" id="BMZF01000001">
    <property type="protein sequence ID" value="GHA44483.1"/>
    <property type="molecule type" value="Genomic_DNA"/>
</dbReference>
<comment type="cofactor">
    <cofactor evidence="2">
        <name>Zn(2+)</name>
        <dbReference type="ChEBI" id="CHEBI:29105"/>
    </cofactor>
</comment>
<feature type="domain" description="Nudix hydrolase" evidence="10">
    <location>
        <begin position="201"/>
        <end position="332"/>
    </location>
</feature>
<keyword evidence="7" id="KW-0460">Magnesium</keyword>
<dbReference type="InterPro" id="IPR050241">
    <property type="entry name" value="NAD-cap_RNA_hydrolase_NudC"/>
</dbReference>
<evidence type="ECO:0000256" key="2">
    <source>
        <dbReference type="ARBA" id="ARBA00001947"/>
    </source>
</evidence>
<keyword evidence="8" id="KW-0520">NAD</keyword>
<evidence type="ECO:0000313" key="12">
    <source>
        <dbReference type="Proteomes" id="UP000634455"/>
    </source>
</evidence>
<evidence type="ECO:0000256" key="8">
    <source>
        <dbReference type="ARBA" id="ARBA00023027"/>
    </source>
</evidence>
<proteinExistence type="inferred from homology"/>
<evidence type="ECO:0000256" key="3">
    <source>
        <dbReference type="ARBA" id="ARBA00009595"/>
    </source>
</evidence>
<dbReference type="Gene3D" id="3.90.79.20">
    <property type="match status" value="1"/>
</dbReference>
<dbReference type="CDD" id="cd03429">
    <property type="entry name" value="NUDIX_NADH_pyrophosphatase_Nudt13"/>
    <property type="match status" value="1"/>
</dbReference>
<evidence type="ECO:0000256" key="6">
    <source>
        <dbReference type="ARBA" id="ARBA00022801"/>
    </source>
</evidence>
<dbReference type="PROSITE" id="PS00893">
    <property type="entry name" value="NUDIX_BOX"/>
    <property type="match status" value="1"/>
</dbReference>
<comment type="cofactor">
    <cofactor evidence="1">
        <name>Mg(2+)</name>
        <dbReference type="ChEBI" id="CHEBI:18420"/>
    </cofactor>
</comment>
<gene>
    <name evidence="11" type="ORF">GCM10008927_06670</name>
</gene>
<dbReference type="Pfam" id="PF09297">
    <property type="entry name" value="Zn_ribbon_NUD"/>
    <property type="match status" value="1"/>
</dbReference>
<evidence type="ECO:0000256" key="7">
    <source>
        <dbReference type="ARBA" id="ARBA00022842"/>
    </source>
</evidence>
<keyword evidence="6" id="KW-0378">Hydrolase</keyword>
<dbReference type="Gene3D" id="3.90.79.10">
    <property type="entry name" value="Nucleoside Triphosphate Pyrophosphohydrolase"/>
    <property type="match status" value="1"/>
</dbReference>
<dbReference type="PROSITE" id="PS51462">
    <property type="entry name" value="NUDIX"/>
    <property type="match status" value="1"/>
</dbReference>
<organism evidence="11 12">
    <name type="scientific">Paramylibacter ulvae</name>
    <dbReference type="NCBI Taxonomy" id="1651968"/>
    <lineage>
        <taxon>Bacteria</taxon>
        <taxon>Pseudomonadati</taxon>
        <taxon>Pseudomonadota</taxon>
        <taxon>Alphaproteobacteria</taxon>
        <taxon>Rhodobacterales</taxon>
        <taxon>Paracoccaceae</taxon>
        <taxon>Paramylibacter</taxon>
    </lineage>
</organism>
<evidence type="ECO:0000256" key="5">
    <source>
        <dbReference type="ARBA" id="ARBA00022723"/>
    </source>
</evidence>
<dbReference type="PANTHER" id="PTHR42904">
    <property type="entry name" value="NUDIX HYDROLASE, NUDC SUBFAMILY"/>
    <property type="match status" value="1"/>
</dbReference>
<evidence type="ECO:0000313" key="11">
    <source>
        <dbReference type="EMBL" id="GHA44483.1"/>
    </source>
</evidence>
<dbReference type="Pfam" id="PF00293">
    <property type="entry name" value="NUDIX"/>
    <property type="match status" value="1"/>
</dbReference>
<evidence type="ECO:0000259" key="10">
    <source>
        <dbReference type="PROSITE" id="PS51462"/>
    </source>
</evidence>
<dbReference type="PANTHER" id="PTHR42904:SF6">
    <property type="entry name" value="NAD-CAPPED RNA HYDROLASE NUDT12"/>
    <property type="match status" value="1"/>
</dbReference>
<evidence type="ECO:0000256" key="4">
    <source>
        <dbReference type="ARBA" id="ARBA00012381"/>
    </source>
</evidence>
<dbReference type="InterPro" id="IPR015375">
    <property type="entry name" value="NADH_PPase-like_N"/>
</dbReference>
<sequence>MKVLRGIKGAIALVIFAWQKASMKHAETVTFGGSGFDRAAHMRDDSANMVLETSARFTLIWRGKPLIDTRDHSLVYLDGAHPIVREHQKTALFLGVAEKSPLFAIDISHWQDPNLDADEMKAFLDQSQNHHPDFPEHQLFCELRGAMAMLTPRDAELAATKRGLFAWQQGHKFCPRCGGKNTFSAGGWRADCIDCKHPQFPRTDPVVIMLITHGNDTLLGRAPNWPEGMYSCLAGFMEPGETIEAAVRRETLEETNVSVGDVSYLASQPWAFPSSLMIGCHGVATSRDITIDPVEIESAKWVSRETVLAAYAGKDIGLKPARKGAIAAFLLENWLKDTLE</sequence>
<evidence type="ECO:0000256" key="9">
    <source>
        <dbReference type="ARBA" id="ARBA00023679"/>
    </source>
</evidence>
<dbReference type="InterPro" id="IPR000086">
    <property type="entry name" value="NUDIX_hydrolase_dom"/>
</dbReference>
<dbReference type="InterPro" id="IPR049734">
    <property type="entry name" value="NudC-like_C"/>
</dbReference>
<dbReference type="NCBIfam" id="NF001299">
    <property type="entry name" value="PRK00241.1"/>
    <property type="match status" value="1"/>
</dbReference>